<feature type="transmembrane region" description="Helical" evidence="12">
    <location>
        <begin position="12"/>
        <end position="29"/>
    </location>
</feature>
<evidence type="ECO:0000313" key="14">
    <source>
        <dbReference type="Proteomes" id="UP001152320"/>
    </source>
</evidence>
<gene>
    <name evidence="13" type="ORF">HOLleu_25334</name>
</gene>
<feature type="transmembrane region" description="Helical" evidence="12">
    <location>
        <begin position="409"/>
        <end position="430"/>
    </location>
</feature>
<keyword evidence="14" id="KW-1185">Reference proteome</keyword>
<keyword evidence="5 12" id="KW-0812">Transmembrane</keyword>
<evidence type="ECO:0000313" key="13">
    <source>
        <dbReference type="EMBL" id="KAJ8031956.1"/>
    </source>
</evidence>
<keyword evidence="6 12" id="KW-1133">Transmembrane helix</keyword>
<dbReference type="CDD" id="cd11492">
    <property type="entry name" value="SLC5sbd_NIS-SMVT"/>
    <property type="match status" value="1"/>
</dbReference>
<dbReference type="EMBL" id="JAIZAY010000012">
    <property type="protein sequence ID" value="KAJ8031956.1"/>
    <property type="molecule type" value="Genomic_DNA"/>
</dbReference>
<dbReference type="Proteomes" id="UP001152320">
    <property type="component" value="Chromosome 12"/>
</dbReference>
<dbReference type="AlphaFoldDB" id="A0A9Q1BSV5"/>
<reference evidence="13" key="1">
    <citation type="submission" date="2021-10" db="EMBL/GenBank/DDBJ databases">
        <title>Tropical sea cucumber genome reveals ecological adaptation and Cuvierian tubules defense mechanism.</title>
        <authorList>
            <person name="Chen T."/>
        </authorList>
    </citation>
    <scope>NUCLEOTIDE SEQUENCE</scope>
    <source>
        <strain evidence="13">Nanhai2018</strain>
        <tissue evidence="13">Muscle</tissue>
    </source>
</reference>
<dbReference type="InterPro" id="IPR038377">
    <property type="entry name" value="Na/Glc_symporter_sf"/>
</dbReference>
<keyword evidence="8" id="KW-0406">Ion transport</keyword>
<keyword evidence="7" id="KW-0915">Sodium</keyword>
<dbReference type="PANTHER" id="PTHR42985:SF45">
    <property type="entry name" value="SODIUM_IODIDE COTRANSPORTER-LIKE"/>
    <property type="match status" value="1"/>
</dbReference>
<comment type="similarity">
    <text evidence="2 11">Belongs to the sodium:solute symporter (SSF) (TC 2.A.21) family.</text>
</comment>
<dbReference type="GO" id="GO:0015293">
    <property type="term" value="F:symporter activity"/>
    <property type="evidence" value="ECO:0007669"/>
    <property type="project" value="TreeGrafter"/>
</dbReference>
<comment type="subcellular location">
    <subcellularLocation>
        <location evidence="1">Cell membrane</location>
        <topology evidence="1">Multi-pass membrane protein</topology>
    </subcellularLocation>
</comment>
<dbReference type="GO" id="GO:0006814">
    <property type="term" value="P:sodium ion transport"/>
    <property type="evidence" value="ECO:0007669"/>
    <property type="project" value="UniProtKB-KW"/>
</dbReference>
<evidence type="ECO:0000256" key="8">
    <source>
        <dbReference type="ARBA" id="ARBA00023065"/>
    </source>
</evidence>
<evidence type="ECO:0000256" key="7">
    <source>
        <dbReference type="ARBA" id="ARBA00023053"/>
    </source>
</evidence>
<keyword evidence="10" id="KW-0739">Sodium transport</keyword>
<evidence type="ECO:0000256" key="9">
    <source>
        <dbReference type="ARBA" id="ARBA00023136"/>
    </source>
</evidence>
<protein>
    <submittedName>
        <fullName evidence="13">Sodium-coupled monocarboxylate transporter 2</fullName>
    </submittedName>
</protein>
<feature type="transmembrane region" description="Helical" evidence="12">
    <location>
        <begin position="528"/>
        <end position="552"/>
    </location>
</feature>
<feature type="transmembrane region" description="Helical" evidence="12">
    <location>
        <begin position="336"/>
        <end position="360"/>
    </location>
</feature>
<dbReference type="Gene3D" id="1.20.1730.10">
    <property type="entry name" value="Sodium/glucose cotransporter"/>
    <property type="match status" value="1"/>
</dbReference>
<evidence type="ECO:0000256" key="1">
    <source>
        <dbReference type="ARBA" id="ARBA00004651"/>
    </source>
</evidence>
<evidence type="ECO:0000256" key="2">
    <source>
        <dbReference type="ARBA" id="ARBA00006434"/>
    </source>
</evidence>
<feature type="transmembrane region" description="Helical" evidence="12">
    <location>
        <begin position="124"/>
        <end position="149"/>
    </location>
</feature>
<dbReference type="InterPro" id="IPR001734">
    <property type="entry name" value="Na/solute_symporter"/>
</dbReference>
<dbReference type="OrthoDB" id="6132759at2759"/>
<feature type="transmembrane region" description="Helical" evidence="12">
    <location>
        <begin position="381"/>
        <end position="403"/>
    </location>
</feature>
<dbReference type="PANTHER" id="PTHR42985">
    <property type="entry name" value="SODIUM-COUPLED MONOCARBOXYLATE TRANSPORTER"/>
    <property type="match status" value="1"/>
</dbReference>
<evidence type="ECO:0000256" key="12">
    <source>
        <dbReference type="SAM" id="Phobius"/>
    </source>
</evidence>
<sequence length="593" mass="64000">MLATLTPWDYLVVLVMMLISTGIGVFFAVRSRKGQTSNDYFLGNRNMSVIPVSLSLAATVMSAITYLGTPAEVYIYGPKIGLLCASRTVGSIVVMFALIPVFYRLKITTVYEYLAMRFNNTLRFLVIAMKFFHDFLYMGIVIYAPALALSTVTQLNLTFAILTVGVVCTFYTSIGGIKAVIWTDVFQVAIIMVIGSTIMIVIGTVRVGGLGESWRRAAEGGRTELVDFNFDPTVRISFWSVMIGGSMLAIYTAGIKQSLVQRYNSCRNEREAKIACFLGILGMGIIQLLALAAGMAAYSYYSTCDPLTSGKIDRPDQILPYFMMDVFYQYPGMPGILIGGAFCASLSSLSSVLNAVAAAIGQDIVKTIWPNMSDKKYTITVKFISAVCGVFTIVLAFIASALGDVLQTTISISGAVGGPILGVFLLGIFFPRGNSKGAITGLLSGLAAGLTVYIGSMVNPSVLPRPPLSTEGCSQSINVTMFPPNYMWTGNLSDIPSSTHTNFVSSLDSTVPNGQVSLSGSSIFNLSYLYLSAVTSLITVIIGITVSVLTTLKKPTRVNPQFLAPVVRKYFANDEDETRNSLNSNEYLALKKV</sequence>
<proteinExistence type="inferred from homology"/>
<evidence type="ECO:0000256" key="6">
    <source>
        <dbReference type="ARBA" id="ARBA00022989"/>
    </source>
</evidence>
<feature type="transmembrane region" description="Helical" evidence="12">
    <location>
        <begin position="80"/>
        <end position="103"/>
    </location>
</feature>
<evidence type="ECO:0000256" key="5">
    <source>
        <dbReference type="ARBA" id="ARBA00022692"/>
    </source>
</evidence>
<dbReference type="GO" id="GO:0005886">
    <property type="term" value="C:plasma membrane"/>
    <property type="evidence" value="ECO:0007669"/>
    <property type="project" value="UniProtKB-SubCell"/>
</dbReference>
<keyword evidence="3" id="KW-0813">Transport</keyword>
<feature type="transmembrane region" description="Helical" evidence="12">
    <location>
        <begin position="185"/>
        <end position="205"/>
    </location>
</feature>
<dbReference type="InterPro" id="IPR051163">
    <property type="entry name" value="Sodium:Solute_Symporter_SSF"/>
</dbReference>
<evidence type="ECO:0000256" key="11">
    <source>
        <dbReference type="RuleBase" id="RU362091"/>
    </source>
</evidence>
<evidence type="ECO:0000256" key="4">
    <source>
        <dbReference type="ARBA" id="ARBA00022475"/>
    </source>
</evidence>
<keyword evidence="9 12" id="KW-0472">Membrane</keyword>
<feature type="transmembrane region" description="Helical" evidence="12">
    <location>
        <begin position="49"/>
        <end position="68"/>
    </location>
</feature>
<evidence type="ECO:0000256" key="10">
    <source>
        <dbReference type="ARBA" id="ARBA00023201"/>
    </source>
</evidence>
<keyword evidence="4" id="KW-1003">Cell membrane</keyword>
<dbReference type="NCBIfam" id="TIGR00813">
    <property type="entry name" value="sss"/>
    <property type="match status" value="1"/>
</dbReference>
<organism evidence="13 14">
    <name type="scientific">Holothuria leucospilota</name>
    <name type="common">Black long sea cucumber</name>
    <name type="synonym">Mertensiothuria leucospilota</name>
    <dbReference type="NCBI Taxonomy" id="206669"/>
    <lineage>
        <taxon>Eukaryota</taxon>
        <taxon>Metazoa</taxon>
        <taxon>Echinodermata</taxon>
        <taxon>Eleutherozoa</taxon>
        <taxon>Echinozoa</taxon>
        <taxon>Holothuroidea</taxon>
        <taxon>Aspidochirotacea</taxon>
        <taxon>Aspidochirotida</taxon>
        <taxon>Holothuriidae</taxon>
        <taxon>Holothuria</taxon>
    </lineage>
</organism>
<evidence type="ECO:0000256" key="3">
    <source>
        <dbReference type="ARBA" id="ARBA00022448"/>
    </source>
</evidence>
<dbReference type="Pfam" id="PF00474">
    <property type="entry name" value="SSF"/>
    <property type="match status" value="1"/>
</dbReference>
<feature type="transmembrane region" description="Helical" evidence="12">
    <location>
        <begin position="155"/>
        <end position="173"/>
    </location>
</feature>
<feature type="transmembrane region" description="Helical" evidence="12">
    <location>
        <begin position="236"/>
        <end position="254"/>
    </location>
</feature>
<accession>A0A9Q1BSV5</accession>
<name>A0A9Q1BSV5_HOLLE</name>
<comment type="caution">
    <text evidence="13">The sequence shown here is derived from an EMBL/GenBank/DDBJ whole genome shotgun (WGS) entry which is preliminary data.</text>
</comment>
<feature type="transmembrane region" description="Helical" evidence="12">
    <location>
        <begin position="437"/>
        <end position="458"/>
    </location>
</feature>
<feature type="transmembrane region" description="Helical" evidence="12">
    <location>
        <begin position="275"/>
        <end position="301"/>
    </location>
</feature>
<dbReference type="PROSITE" id="PS50283">
    <property type="entry name" value="NA_SOLUT_SYMP_3"/>
    <property type="match status" value="1"/>
</dbReference>